<keyword evidence="4 7" id="KW-1133">Transmembrane helix</keyword>
<dbReference type="EMBL" id="UFXQ01000001">
    <property type="protein sequence ID" value="STC69958.1"/>
    <property type="molecule type" value="Genomic_DNA"/>
</dbReference>
<feature type="domain" description="ABC3 transporter permease C-terminal" evidence="8">
    <location>
        <begin position="737"/>
        <end position="848"/>
    </location>
</feature>
<evidence type="ECO:0000256" key="4">
    <source>
        <dbReference type="ARBA" id="ARBA00022989"/>
    </source>
</evidence>
<dbReference type="InterPro" id="IPR050250">
    <property type="entry name" value="Macrolide_Exporter_MacB"/>
</dbReference>
<keyword evidence="10" id="KW-1185">Reference proteome</keyword>
<dbReference type="STRING" id="35756.GCA_001044155_02762"/>
<evidence type="ECO:0000313" key="10">
    <source>
        <dbReference type="Proteomes" id="UP000254467"/>
    </source>
</evidence>
<proteinExistence type="inferred from homology"/>
<dbReference type="Proteomes" id="UP000254467">
    <property type="component" value="Unassembled WGS sequence"/>
</dbReference>
<dbReference type="Pfam" id="PF02687">
    <property type="entry name" value="FtsX"/>
    <property type="match status" value="2"/>
</dbReference>
<evidence type="ECO:0000256" key="1">
    <source>
        <dbReference type="ARBA" id="ARBA00004651"/>
    </source>
</evidence>
<feature type="transmembrane region" description="Helical" evidence="7">
    <location>
        <begin position="379"/>
        <end position="400"/>
    </location>
</feature>
<feature type="transmembrane region" description="Helical" evidence="7">
    <location>
        <begin position="420"/>
        <end position="451"/>
    </location>
</feature>
<evidence type="ECO:0000256" key="2">
    <source>
        <dbReference type="ARBA" id="ARBA00022475"/>
    </source>
</evidence>
<keyword evidence="5 7" id="KW-0472">Membrane</keyword>
<comment type="similarity">
    <text evidence="6">Belongs to the ABC-4 integral membrane protein family.</text>
</comment>
<dbReference type="GO" id="GO:0022857">
    <property type="term" value="F:transmembrane transporter activity"/>
    <property type="evidence" value="ECO:0007669"/>
    <property type="project" value="TreeGrafter"/>
</dbReference>
<feature type="transmembrane region" description="Helical" evidence="7">
    <location>
        <begin position="782"/>
        <end position="804"/>
    </location>
</feature>
<accession>A0A376CQN0</accession>
<protein>
    <submittedName>
        <fullName evidence="9">ABC transporter permease</fullName>
    </submittedName>
</protein>
<feature type="transmembrane region" description="Helical" evidence="7">
    <location>
        <begin position="832"/>
        <end position="852"/>
    </location>
</feature>
<keyword evidence="2" id="KW-1003">Cell membrane</keyword>
<dbReference type="GO" id="GO:0005886">
    <property type="term" value="C:plasma membrane"/>
    <property type="evidence" value="ECO:0007669"/>
    <property type="project" value="UniProtKB-SubCell"/>
</dbReference>
<dbReference type="PANTHER" id="PTHR30572:SF4">
    <property type="entry name" value="ABC TRANSPORTER PERMEASE YTRF"/>
    <property type="match status" value="1"/>
</dbReference>
<feature type="transmembrane region" description="Helical" evidence="7">
    <location>
        <begin position="20"/>
        <end position="42"/>
    </location>
</feature>
<feature type="transmembrane region" description="Helical" evidence="7">
    <location>
        <begin position="338"/>
        <end position="358"/>
    </location>
</feature>
<feature type="transmembrane region" description="Helical" evidence="7">
    <location>
        <begin position="730"/>
        <end position="753"/>
    </location>
</feature>
<dbReference type="AlphaFoldDB" id="A0A376CQN0"/>
<feature type="domain" description="ABC3 transporter permease C-terminal" evidence="8">
    <location>
        <begin position="251"/>
        <end position="358"/>
    </location>
</feature>
<evidence type="ECO:0000259" key="8">
    <source>
        <dbReference type="Pfam" id="PF02687"/>
    </source>
</evidence>
<evidence type="ECO:0000256" key="3">
    <source>
        <dbReference type="ARBA" id="ARBA00022692"/>
    </source>
</evidence>
<evidence type="ECO:0000256" key="6">
    <source>
        <dbReference type="ARBA" id="ARBA00038076"/>
    </source>
</evidence>
<keyword evidence="3 7" id="KW-0812">Transmembrane</keyword>
<dbReference type="PANTHER" id="PTHR30572">
    <property type="entry name" value="MEMBRANE COMPONENT OF TRANSPORTER-RELATED"/>
    <property type="match status" value="1"/>
</dbReference>
<evidence type="ECO:0000256" key="5">
    <source>
        <dbReference type="ARBA" id="ARBA00023136"/>
    </source>
</evidence>
<dbReference type="RefSeq" id="WP_018581086.1">
    <property type="nucleotide sequence ID" value="NZ_LDYD01000009.1"/>
</dbReference>
<dbReference type="OrthoDB" id="4396764at2"/>
<reference evidence="9 10" key="1">
    <citation type="submission" date="2018-06" db="EMBL/GenBank/DDBJ databases">
        <authorList>
            <consortium name="Pathogen Informatics"/>
            <person name="Doyle S."/>
        </authorList>
    </citation>
    <scope>NUCLEOTIDE SEQUENCE [LARGE SCALE GENOMIC DNA]</scope>
    <source>
        <strain evidence="9 10">NCTC11862</strain>
    </source>
</reference>
<gene>
    <name evidence="9" type="ORF">NCTC11862_01764</name>
</gene>
<dbReference type="InterPro" id="IPR003838">
    <property type="entry name" value="ABC3_permease_C"/>
</dbReference>
<evidence type="ECO:0000256" key="7">
    <source>
        <dbReference type="SAM" id="Phobius"/>
    </source>
</evidence>
<evidence type="ECO:0000313" key="9">
    <source>
        <dbReference type="EMBL" id="STC69958.1"/>
    </source>
</evidence>
<organism evidence="9 10">
    <name type="scientific">Corynebacterium pilosum</name>
    <dbReference type="NCBI Taxonomy" id="35756"/>
    <lineage>
        <taxon>Bacteria</taxon>
        <taxon>Bacillati</taxon>
        <taxon>Actinomycetota</taxon>
        <taxon>Actinomycetes</taxon>
        <taxon>Mycobacteriales</taxon>
        <taxon>Corynebacteriaceae</taxon>
        <taxon>Corynebacterium</taxon>
    </lineage>
</organism>
<sequence>MSTFTALTRPTRRDMRRHPWRTLAAFLMILVPVALLTGLYMVDESTQTQNALREQRNTIWVSGSAECTQTAEERGPACTGPNPQLPVQRTLEAALPDFNIASTVDATVDLSAGGLTASINVIQVSYSPATALPGPNEVYLPTEIMQRLGVNIGDTVTAEGHGTWTITGRAATYQAVVAAPTLLDPATVTTDDALDDAGVFVTWHAVGSETMTWEDVQRLNAQGFIVESKDLHQHSALSDQIFIDVLAWATLLVAMIFLFLFVTPVFSLAAGKQARTYALMRSQGATRGHIRQSVVAYGLFTGLIGATAGVLLGIGAASAYWLVRYPEWPLAIDVPTTGVIWLGAVIGAFVAAFIPAIITTRLPLAAAIAGGAPDKMLRFRPWMLLGLVFLAVGIGLSLLTSASETTLYSAAGLEAFSWPAILLFVLARTLSWPLIVIGLAGCAPLLVWLVSKAGSSLSTVPRLAMRDVARQSLRSVPIVALVLVTSFITVSGITGSMASSARSVSLSNATFNSKTMFLFDHSSNTLPDDGYGPAIAAVEQVVGPTSQYQLTQVATDLNVVADSSCVSGGRDDDSPETARQCYPQNKMDFISLPVYTTLVADKDTLRAFRFPTPEAERRALDALQEPAVLVAEGTAPQGTGDIWIAPKAHNEGPIRTNQAFLDVLPGHAGPPLITAALAEQLDLETEPGPMLLEAREPMTDKQAYALTDYFSGPTIPHSFTAAVQSGQPRYLPALTGAAVMLLILVVVALTLALSTASTNRQFALLRAVGADPSIPRRISGTFASILVLLGTVAGSLAGVIFAWITASSDNVDAAGNILLTGSRGFMEIHWDLLGILVLLTPALAYAVGILFHREGPMEVQRRQ</sequence>
<feature type="transmembrane region" description="Helical" evidence="7">
    <location>
        <begin position="294"/>
        <end position="323"/>
    </location>
</feature>
<comment type="subcellular location">
    <subcellularLocation>
        <location evidence="1">Cell membrane</location>
        <topology evidence="1">Multi-pass membrane protein</topology>
    </subcellularLocation>
</comment>
<name>A0A376CQN0_9CORY</name>
<feature type="transmembrane region" description="Helical" evidence="7">
    <location>
        <begin position="472"/>
        <end position="493"/>
    </location>
</feature>
<feature type="transmembrane region" description="Helical" evidence="7">
    <location>
        <begin position="245"/>
        <end position="271"/>
    </location>
</feature>